<dbReference type="PANTHER" id="PTHR15239">
    <property type="entry name" value="NUCLEAR EXPORT MEDIATOR FACTOR NEMF"/>
    <property type="match status" value="1"/>
</dbReference>
<dbReference type="Proteomes" id="UP000194903">
    <property type="component" value="Unassembled WGS sequence"/>
</dbReference>
<evidence type="ECO:0000313" key="8">
    <source>
        <dbReference type="Proteomes" id="UP000194903"/>
    </source>
</evidence>
<dbReference type="RefSeq" id="WP_087021381.1">
    <property type="nucleotide sequence ID" value="NZ_NHOC01000010.1"/>
</dbReference>
<evidence type="ECO:0000256" key="2">
    <source>
        <dbReference type="ARBA" id="ARBA00022730"/>
    </source>
</evidence>
<comment type="caution">
    <text evidence="7">The sequence shown here is derived from an EMBL/GenBank/DDBJ whole genome shotgun (WGS) entry which is preliminary data.</text>
</comment>
<keyword evidence="3 5" id="KW-0694">RNA-binding</keyword>
<dbReference type="EMBL" id="NHOC01000010">
    <property type="protein sequence ID" value="OUM19699.1"/>
    <property type="molecule type" value="Genomic_DNA"/>
</dbReference>
<dbReference type="Pfam" id="PF05833">
    <property type="entry name" value="NFACT_N"/>
    <property type="match status" value="1"/>
</dbReference>
<gene>
    <name evidence="5" type="primary">rqcH</name>
    <name evidence="7" type="ORF">CBW42_11065</name>
</gene>
<evidence type="ECO:0000313" key="7">
    <source>
        <dbReference type="EMBL" id="OUM19699.1"/>
    </source>
</evidence>
<dbReference type="GO" id="GO:0043023">
    <property type="term" value="F:ribosomal large subunit binding"/>
    <property type="evidence" value="ECO:0007669"/>
    <property type="project" value="UniProtKB-UniRule"/>
</dbReference>
<dbReference type="InterPro" id="IPR051608">
    <property type="entry name" value="RQC_Subunit_NEMF"/>
</dbReference>
<keyword evidence="4 5" id="KW-0648">Protein biosynthesis</keyword>
<dbReference type="HAMAP" id="MF_00844_B">
    <property type="entry name" value="RqcH_B"/>
    <property type="match status" value="1"/>
</dbReference>
<accession>A0A252F1T2</accession>
<keyword evidence="1 5" id="KW-0820">tRNA-binding</keyword>
<dbReference type="AlphaFoldDB" id="A0A252F1T2"/>
<name>A0A252F1T2_9FIRM</name>
<evidence type="ECO:0000256" key="1">
    <source>
        <dbReference type="ARBA" id="ARBA00022555"/>
    </source>
</evidence>
<feature type="coiled-coil region" evidence="5">
    <location>
        <begin position="301"/>
        <end position="339"/>
    </location>
</feature>
<proteinExistence type="inferred from homology"/>
<dbReference type="GO" id="GO:0019843">
    <property type="term" value="F:rRNA binding"/>
    <property type="evidence" value="ECO:0007669"/>
    <property type="project" value="UniProtKB-UniRule"/>
</dbReference>
<dbReference type="InterPro" id="IPR043682">
    <property type="entry name" value="RqcH_bacterial"/>
</dbReference>
<keyword evidence="8" id="KW-1185">Reference proteome</keyword>
<keyword evidence="5" id="KW-0175">Coiled coil</keyword>
<comment type="similarity">
    <text evidence="5">Belongs to the NEMF family.</text>
</comment>
<feature type="domain" description="NFACT RNA-binding" evidence="6">
    <location>
        <begin position="468"/>
        <end position="564"/>
    </location>
</feature>
<evidence type="ECO:0000256" key="5">
    <source>
        <dbReference type="HAMAP-Rule" id="MF_00844"/>
    </source>
</evidence>
<keyword evidence="2 5" id="KW-0699">rRNA-binding</keyword>
<comment type="subunit">
    <text evidence="5">Associates with stalled 50S ribosomal subunits. Binds to RqcP.</text>
</comment>
<dbReference type="GO" id="GO:0072344">
    <property type="term" value="P:rescue of stalled ribosome"/>
    <property type="evidence" value="ECO:0007669"/>
    <property type="project" value="UniProtKB-UniRule"/>
</dbReference>
<dbReference type="Gene3D" id="1.10.8.50">
    <property type="match status" value="1"/>
</dbReference>
<dbReference type="PANTHER" id="PTHR15239:SF6">
    <property type="entry name" value="RIBOSOME QUALITY CONTROL COMPLEX SUBUNIT NEMF"/>
    <property type="match status" value="1"/>
</dbReference>
<dbReference type="GO" id="GO:1990112">
    <property type="term" value="C:RQC complex"/>
    <property type="evidence" value="ECO:0007669"/>
    <property type="project" value="TreeGrafter"/>
</dbReference>
<dbReference type="Pfam" id="PF05670">
    <property type="entry name" value="NFACT-R_1"/>
    <property type="match status" value="1"/>
</dbReference>
<evidence type="ECO:0000256" key="4">
    <source>
        <dbReference type="ARBA" id="ARBA00022917"/>
    </source>
</evidence>
<dbReference type="GO" id="GO:0000049">
    <property type="term" value="F:tRNA binding"/>
    <property type="evidence" value="ECO:0007669"/>
    <property type="project" value="UniProtKB-UniRule"/>
</dbReference>
<evidence type="ECO:0000256" key="3">
    <source>
        <dbReference type="ARBA" id="ARBA00022884"/>
    </source>
</evidence>
<sequence length="591" mass="66794">MPLDAVCLLATVREISTRMAGGRIDKIYQPERDELVLSVRLMRGGVKLLLSVGAGAPRMHFIETGRENPAAPPMFCMLLRKHLQGAKIVSVTSPDMERMAIIECDTVDEMGIPSKKYLAVEMMGKYSNIILYGEDGRILDAIKRVDGDTSGKRQVLPGLFYRMPPPQDKVNLLEVSQAGIAAAIKNADDDTAADRWLLSHFKGLSPLLCRELACRACGETAKPMCDLTDGERSSLADVLADFVQMIEDNRMKPYLLTHAEDGSVFDFTVMPVTQYGDLMHNQQTDSFSQLLAEFYEKKSSMEHIRRRAQNMTHTIQNARDRMRRKLAAQRQELSRSQNRDKYKRRGDLITANLYQIEPGARKVRVIDYYDPACPEVELDLDIRLSPQQNAQKQFKLYTKAKNAEEKLTEQIAQGKQELAYLDSVLESISEAENLTDLAQINEELVNTGYLSAKQDKKKRRRAKPVQGKPFHYRTSDGFDVFAGKNNTQNDLLTLKTAFKSDMWFHTQKIHGSHVILVCDGRDPTNEAMTEAAEIAAWHSQARGSAQIPVDYSQVRNIKKPNGAKPGMVIYHVYQTAFVTPDEKKIEKMRIE</sequence>
<dbReference type="OrthoDB" id="9766163at2"/>
<comment type="function">
    <text evidence="5">Key component of the ribosome quality control system (RQC), a ribosome-associated complex that mediates the extraction of incompletely synthesized nascent chains from stalled ribosomes and their subsequent degradation. RqcH recruits Ala-charged tRNA, and with RqcP directs the elongation of stalled nascent chains on 50S ribosomal subunits, leading to non-templated C-terminal alanine extensions (Ala tail). The Ala tail promotes nascent chain degradation. May add between 1 and at least 8 Ala residues. Binds to stalled 50S ribosomal subunits.</text>
</comment>
<reference evidence="7 8" key="1">
    <citation type="submission" date="2017-05" db="EMBL/GenBank/DDBJ databases">
        <title>Butyricicoccus porcorum sp. nov. a butyrate-producing bacterium from the swine intestinal tract.</title>
        <authorList>
            <person name="Trachsel J."/>
            <person name="Humphrey S."/>
            <person name="Allen H.K."/>
        </authorList>
    </citation>
    <scope>NUCLEOTIDE SEQUENCE [LARGE SCALE GENOMIC DNA]</scope>
    <source>
        <strain evidence="7">BB10</strain>
    </source>
</reference>
<dbReference type="InterPro" id="IPR008532">
    <property type="entry name" value="NFACT_RNA-bd"/>
</dbReference>
<organism evidence="7 8">
    <name type="scientific">Butyricicoccus porcorum</name>
    <dbReference type="NCBI Taxonomy" id="1945634"/>
    <lineage>
        <taxon>Bacteria</taxon>
        <taxon>Bacillati</taxon>
        <taxon>Bacillota</taxon>
        <taxon>Clostridia</taxon>
        <taxon>Eubacteriales</taxon>
        <taxon>Butyricicoccaceae</taxon>
        <taxon>Butyricicoccus</taxon>
    </lineage>
</organism>
<evidence type="ECO:0000259" key="6">
    <source>
        <dbReference type="Pfam" id="PF05670"/>
    </source>
</evidence>
<protein>
    <recommendedName>
        <fullName evidence="5">Rqc2 homolog RqcH</fullName>
        <shortName evidence="5">RqcH</shortName>
    </recommendedName>
</protein>
<dbReference type="Gene3D" id="2.30.310.10">
    <property type="entry name" value="ibrinogen binding protein from staphylococcus aureus domain"/>
    <property type="match status" value="1"/>
</dbReference>